<dbReference type="FunFam" id="2.60.40.10:FF:000465">
    <property type="entry name" value="Granulocyte colony-stimulating factor receptor"/>
    <property type="match status" value="1"/>
</dbReference>
<evidence type="ECO:0000256" key="11">
    <source>
        <dbReference type="SAM" id="MobiDB-lite"/>
    </source>
</evidence>
<dbReference type="GO" id="GO:0005886">
    <property type="term" value="C:plasma membrane"/>
    <property type="evidence" value="ECO:0007669"/>
    <property type="project" value="UniProtKB-SubCell"/>
</dbReference>
<keyword evidence="7" id="KW-1133">Transmembrane helix</keyword>
<evidence type="ECO:0000256" key="1">
    <source>
        <dbReference type="ARBA" id="ARBA00004251"/>
    </source>
</evidence>
<dbReference type="InterPro" id="IPR052672">
    <property type="entry name" value="Type1_Cytokine_Rcpt_Type2"/>
</dbReference>
<reference evidence="14 15" key="1">
    <citation type="journal article" date="2020" name="Nature">
        <title>Six reference-quality genomes reveal evolution of bat adaptations.</title>
        <authorList>
            <person name="Jebb D."/>
            <person name="Huang Z."/>
            <person name="Pippel M."/>
            <person name="Hughes G.M."/>
            <person name="Lavrichenko K."/>
            <person name="Devanna P."/>
            <person name="Winkler S."/>
            <person name="Jermiin L.S."/>
            <person name="Skirmuntt E.C."/>
            <person name="Katzourakis A."/>
            <person name="Burkitt-Gray L."/>
            <person name="Ray D.A."/>
            <person name="Sullivan K.A.M."/>
            <person name="Roscito J.G."/>
            <person name="Kirilenko B.M."/>
            <person name="Davalos L.M."/>
            <person name="Corthals A.P."/>
            <person name="Power M.L."/>
            <person name="Jones G."/>
            <person name="Ransome R.D."/>
            <person name="Dechmann D.K.N."/>
            <person name="Locatelli A.G."/>
            <person name="Puechmaille S.J."/>
            <person name="Fedrigo O."/>
            <person name="Jarvis E.D."/>
            <person name="Hiller M."/>
            <person name="Vernes S.C."/>
            <person name="Myers E.W."/>
            <person name="Teeling E.C."/>
        </authorList>
    </citation>
    <scope>NUCLEOTIDE SEQUENCE [LARGE SCALE GENOMIC DNA]</scope>
    <source>
        <strain evidence="14">MMyoMyo1</strain>
        <tissue evidence="14">Flight muscle</tissue>
    </source>
</reference>
<dbReference type="CDD" id="cd00063">
    <property type="entry name" value="FN3"/>
    <property type="match status" value="2"/>
</dbReference>
<dbReference type="VEuPathDB" id="HostDB:GeneID_118656638"/>
<keyword evidence="8" id="KW-0472">Membrane</keyword>
<feature type="region of interest" description="Disordered" evidence="11">
    <location>
        <begin position="683"/>
        <end position="771"/>
    </location>
</feature>
<comment type="similarity">
    <text evidence="2">Belongs to the type I cytokine receptor family. Type 2 subfamily.</text>
</comment>
<dbReference type="PROSITE" id="PS50853">
    <property type="entry name" value="FN3"/>
    <property type="match status" value="3"/>
</dbReference>
<evidence type="ECO:0000256" key="8">
    <source>
        <dbReference type="ARBA" id="ARBA00023136"/>
    </source>
</evidence>
<protein>
    <submittedName>
        <fullName evidence="14">Interleukin 31 receptor A</fullName>
    </submittedName>
</protein>
<dbReference type="PANTHER" id="PTHR48423:SF1">
    <property type="entry name" value="INTERLEUKIN-27 RECEPTOR SUBUNIT ALPHA"/>
    <property type="match status" value="1"/>
</dbReference>
<evidence type="ECO:0000256" key="7">
    <source>
        <dbReference type="ARBA" id="ARBA00022989"/>
    </source>
</evidence>
<evidence type="ECO:0000313" key="15">
    <source>
        <dbReference type="Proteomes" id="UP000527355"/>
    </source>
</evidence>
<evidence type="ECO:0000256" key="10">
    <source>
        <dbReference type="ARBA" id="ARBA00023180"/>
    </source>
</evidence>
<dbReference type="PANTHER" id="PTHR48423">
    <property type="entry name" value="INTERLEUKIN-27 RECEPTOR SUBUNIT ALPHA"/>
    <property type="match status" value="1"/>
</dbReference>
<evidence type="ECO:0000256" key="2">
    <source>
        <dbReference type="ARBA" id="ARBA00008921"/>
    </source>
</evidence>
<dbReference type="SUPFAM" id="SSF49265">
    <property type="entry name" value="Fibronectin type III"/>
    <property type="match status" value="4"/>
</dbReference>
<dbReference type="Proteomes" id="UP000527355">
    <property type="component" value="Unassembled WGS sequence"/>
</dbReference>
<evidence type="ECO:0000256" key="4">
    <source>
        <dbReference type="ARBA" id="ARBA00022692"/>
    </source>
</evidence>
<evidence type="ECO:0000313" key="14">
    <source>
        <dbReference type="EMBL" id="KAF6355009.1"/>
    </source>
</evidence>
<keyword evidence="5 12" id="KW-0732">Signal</keyword>
<dbReference type="InterPro" id="IPR036116">
    <property type="entry name" value="FN3_sf"/>
</dbReference>
<keyword evidence="9 14" id="KW-0675">Receptor</keyword>
<evidence type="ECO:0000256" key="6">
    <source>
        <dbReference type="ARBA" id="ARBA00022737"/>
    </source>
</evidence>
<sequence length="831" mass="89962">MWAWVLWALPLLCPGGLAALPAKPENISCIYYYGKNFTCTWSPEKEASHTWYRVRRTHSYGRKSDTCDSTSETPTSCSFFPPITIPDNYTIQVEAQNADGTVESAVTHWRLDTIVKMDPPVISSVKPVLGFKRMLQIQWAKPELAPASSALQCRLRFRTANSTHWMEVSFWVEETEGNQTYNLTGLRAFTEYKVALRCVAQESAFWSGWSPVHSGTTEEEAPLGLDLWRVLGPTREDGSRPVRLLWKKARGAPALERVLGYHVWYFPENTTNLTETMNTTRQPLELTLGAEAYRVSVVAYNSLGQGPAAALRIPAATEEAFPGVKAVQAHLSQDQLVVAWQNSTPHVDSWRVEWSPDLDSEPPTVRWEAVTGARNWTIRRDELDPLQCYNISVYPMWQDRVGKPCSVQAYAKEGAPSVGPVTKVEGIGVNTVTIRWEEIPKHLRNGFIRNYTIFYQPSSGEEFAKTVGASTLQCGLESLTRRTSYYVWVMASTSAGGFNGTTINFKTLSISVLETCLAAALGGGGLLILSVLAAACGLRKPKFKRLCWPDVPNPAESSLAAWRGGDLKDKLHLREVDDAVSTEDRILKPGAAPSDLIDKLAVNFENFLEEVSAEEAEKGQENILGGDKNEYVISPFRPYCLLEPLTAAEAPPTAAEAPPTAAGGPPMAAEVPPTVAEVLPMAAKAPPTSSKAPPTAAEALPTAAEAPPTAAEAPPAAAGGPPTSAEVPPTVAEAPPTASKASPTAAKAPPTSSKAPPTVAEVPPREPQCLCSGSWEGTCPEAEERLLPSAQGPGPACACEEGALNPYLKNSVTTREFLVSEELPDQTKTAI</sequence>
<organism evidence="14 15">
    <name type="scientific">Myotis myotis</name>
    <name type="common">Greater mouse-eared bat</name>
    <name type="synonym">Vespertilio myotis</name>
    <dbReference type="NCBI Taxonomy" id="51298"/>
    <lineage>
        <taxon>Eukaryota</taxon>
        <taxon>Metazoa</taxon>
        <taxon>Chordata</taxon>
        <taxon>Craniata</taxon>
        <taxon>Vertebrata</taxon>
        <taxon>Euteleostomi</taxon>
        <taxon>Mammalia</taxon>
        <taxon>Eutheria</taxon>
        <taxon>Laurasiatheria</taxon>
        <taxon>Chiroptera</taxon>
        <taxon>Yangochiroptera</taxon>
        <taxon>Vespertilionidae</taxon>
        <taxon>Myotis</taxon>
    </lineage>
</organism>
<feature type="compositionally biased region" description="Low complexity" evidence="11">
    <location>
        <begin position="651"/>
        <end position="669"/>
    </location>
</feature>
<evidence type="ECO:0000256" key="9">
    <source>
        <dbReference type="ARBA" id="ARBA00023170"/>
    </source>
</evidence>
<dbReference type="FunFam" id="2.60.40.10:FF:000908">
    <property type="entry name" value="Interleukin 31 receptor A"/>
    <property type="match status" value="1"/>
</dbReference>
<proteinExistence type="inferred from homology"/>
<dbReference type="OrthoDB" id="9828391at2759"/>
<feature type="signal peptide" evidence="12">
    <location>
        <begin position="1"/>
        <end position="18"/>
    </location>
</feature>
<keyword evidence="3" id="KW-1003">Cell membrane</keyword>
<evidence type="ECO:0000256" key="3">
    <source>
        <dbReference type="ARBA" id="ARBA00022475"/>
    </source>
</evidence>
<name>A0A7J7XZE0_MYOMY</name>
<feature type="domain" description="Fibronectin type-III" evidence="13">
    <location>
        <begin position="417"/>
        <end position="510"/>
    </location>
</feature>
<dbReference type="InterPro" id="IPR013783">
    <property type="entry name" value="Ig-like_fold"/>
</dbReference>
<feature type="domain" description="Fibronectin type-III" evidence="13">
    <location>
        <begin position="119"/>
        <end position="220"/>
    </location>
</feature>
<keyword evidence="6" id="KW-0677">Repeat</keyword>
<dbReference type="Gene3D" id="2.60.40.10">
    <property type="entry name" value="Immunoglobulins"/>
    <property type="match status" value="5"/>
</dbReference>
<evidence type="ECO:0000256" key="5">
    <source>
        <dbReference type="ARBA" id="ARBA00022729"/>
    </source>
</evidence>
<accession>A0A7J7XZE0</accession>
<dbReference type="AlphaFoldDB" id="A0A7J7XZE0"/>
<dbReference type="InterPro" id="IPR003961">
    <property type="entry name" value="FN3_dom"/>
</dbReference>
<dbReference type="FunFam" id="2.60.40.10:FF:000414">
    <property type="entry name" value="Interleukin-6 receptor subunit beta"/>
    <property type="match status" value="1"/>
</dbReference>
<feature type="chain" id="PRO_5029765345" evidence="12">
    <location>
        <begin position="19"/>
        <end position="831"/>
    </location>
</feature>
<dbReference type="EMBL" id="JABWUV010000005">
    <property type="protein sequence ID" value="KAF6355009.1"/>
    <property type="molecule type" value="Genomic_DNA"/>
</dbReference>
<dbReference type="FunFam" id="2.60.40.10:FF:000913">
    <property type="entry name" value="Interleukin 31 receptor A"/>
    <property type="match status" value="1"/>
</dbReference>
<feature type="region of interest" description="Disordered" evidence="11">
    <location>
        <begin position="651"/>
        <end position="670"/>
    </location>
</feature>
<evidence type="ECO:0000259" key="13">
    <source>
        <dbReference type="PROSITE" id="PS50853"/>
    </source>
</evidence>
<gene>
    <name evidence="14" type="ORF">mMyoMyo1_006782</name>
</gene>
<comment type="subcellular location">
    <subcellularLocation>
        <location evidence="1">Cell membrane</location>
        <topology evidence="1">Single-pass type I membrane protein</topology>
    </subcellularLocation>
</comment>
<keyword evidence="10" id="KW-0325">Glycoprotein</keyword>
<keyword evidence="4" id="KW-0812">Transmembrane</keyword>
<dbReference type="SMART" id="SM00060">
    <property type="entry name" value="FN3"/>
    <property type="match status" value="5"/>
</dbReference>
<evidence type="ECO:0000256" key="12">
    <source>
        <dbReference type="SAM" id="SignalP"/>
    </source>
</evidence>
<comment type="caution">
    <text evidence="14">The sequence shown here is derived from an EMBL/GenBank/DDBJ whole genome shotgun (WGS) entry which is preliminary data.</text>
</comment>
<keyword evidence="15" id="KW-1185">Reference proteome</keyword>
<feature type="compositionally biased region" description="Low complexity" evidence="11">
    <location>
        <begin position="683"/>
        <end position="758"/>
    </location>
</feature>
<feature type="domain" description="Fibronectin type-III" evidence="13">
    <location>
        <begin position="23"/>
        <end position="118"/>
    </location>
</feature>